<protein>
    <submittedName>
        <fullName evidence="2">Uncharacterized protein</fullName>
    </submittedName>
</protein>
<evidence type="ECO:0000313" key="3">
    <source>
        <dbReference type="Proteomes" id="UP000796761"/>
    </source>
</evidence>
<organism evidence="2 3">
    <name type="scientific">Zosterops borbonicus</name>
    <dbReference type="NCBI Taxonomy" id="364589"/>
    <lineage>
        <taxon>Eukaryota</taxon>
        <taxon>Metazoa</taxon>
        <taxon>Chordata</taxon>
        <taxon>Craniata</taxon>
        <taxon>Vertebrata</taxon>
        <taxon>Euteleostomi</taxon>
        <taxon>Archelosauria</taxon>
        <taxon>Archosauria</taxon>
        <taxon>Dinosauria</taxon>
        <taxon>Saurischia</taxon>
        <taxon>Theropoda</taxon>
        <taxon>Coelurosauria</taxon>
        <taxon>Aves</taxon>
        <taxon>Neognathae</taxon>
        <taxon>Neoaves</taxon>
        <taxon>Telluraves</taxon>
        <taxon>Australaves</taxon>
        <taxon>Passeriformes</taxon>
        <taxon>Sylvioidea</taxon>
        <taxon>Zosteropidae</taxon>
        <taxon>Zosterops</taxon>
    </lineage>
</organism>
<dbReference type="EMBL" id="SWJQ01000143">
    <property type="protein sequence ID" value="TRZ20646.1"/>
    <property type="molecule type" value="Genomic_DNA"/>
</dbReference>
<comment type="caution">
    <text evidence="2">The sequence shown here is derived from an EMBL/GenBank/DDBJ whole genome shotgun (WGS) entry which is preliminary data.</text>
</comment>
<dbReference type="Proteomes" id="UP000796761">
    <property type="component" value="Unassembled WGS sequence"/>
</dbReference>
<name>A0A8K1GKI6_9PASS</name>
<evidence type="ECO:0000256" key="1">
    <source>
        <dbReference type="SAM" id="MobiDB-lite"/>
    </source>
</evidence>
<reference evidence="2" key="1">
    <citation type="submission" date="2019-04" db="EMBL/GenBank/DDBJ databases">
        <title>Genome assembly of Zosterops borbonicus 15179.</title>
        <authorList>
            <person name="Leroy T."/>
            <person name="Anselmetti Y."/>
            <person name="Tilak M.-K."/>
            <person name="Nabholz B."/>
        </authorList>
    </citation>
    <scope>NUCLEOTIDE SEQUENCE</scope>
    <source>
        <strain evidence="2">HGM_15179</strain>
        <tissue evidence="2">Muscle</tissue>
    </source>
</reference>
<dbReference type="AlphaFoldDB" id="A0A8K1GKI6"/>
<sequence>MAAAIFPPRHSGGRAAPHFRFRLRTSEMGPAGPECRQRRGSAPGGGEDPSTGHPPRPSRIPASIPDPSIHPGPQHPSRIPASILDPSIHPGPQHPSRSQHPSRIPASILRPPCTLAPILHPPAPLAPPSSILHPLYTHHAPILHPLYTHPAPILYPL</sequence>
<accession>A0A8K1GKI6</accession>
<keyword evidence="3" id="KW-1185">Reference proteome</keyword>
<gene>
    <name evidence="2" type="ORF">HGM15179_006454</name>
</gene>
<evidence type="ECO:0000313" key="2">
    <source>
        <dbReference type="EMBL" id="TRZ20646.1"/>
    </source>
</evidence>
<proteinExistence type="predicted"/>
<feature type="region of interest" description="Disordered" evidence="1">
    <location>
        <begin position="1"/>
        <end position="108"/>
    </location>
</feature>